<dbReference type="AlphaFoldDB" id="A0A6A5GK07"/>
<dbReference type="KEGG" id="crq:GCK72_021501"/>
<proteinExistence type="predicted"/>
<reference evidence="1 2" key="1">
    <citation type="submission" date="2019-12" db="EMBL/GenBank/DDBJ databases">
        <title>Chromosome-level assembly of the Caenorhabditis remanei genome.</title>
        <authorList>
            <person name="Teterina A.A."/>
            <person name="Willis J.H."/>
            <person name="Phillips P.C."/>
        </authorList>
    </citation>
    <scope>NUCLEOTIDE SEQUENCE [LARGE SCALE GENOMIC DNA]</scope>
    <source>
        <strain evidence="1 2">PX506</strain>
        <tissue evidence="1">Whole organism</tissue>
    </source>
</reference>
<dbReference type="EMBL" id="WUAV01000005">
    <property type="protein sequence ID" value="KAF1754936.1"/>
    <property type="molecule type" value="Genomic_DNA"/>
</dbReference>
<gene>
    <name evidence="1" type="ORF">GCK72_021501</name>
</gene>
<dbReference type="InterPro" id="IPR053222">
    <property type="entry name" value="Zygotic_Embryogenesis-Asso"/>
</dbReference>
<organism evidence="1 2">
    <name type="scientific">Caenorhabditis remanei</name>
    <name type="common">Caenorhabditis vulgaris</name>
    <dbReference type="NCBI Taxonomy" id="31234"/>
    <lineage>
        <taxon>Eukaryota</taxon>
        <taxon>Metazoa</taxon>
        <taxon>Ecdysozoa</taxon>
        <taxon>Nematoda</taxon>
        <taxon>Chromadorea</taxon>
        <taxon>Rhabditida</taxon>
        <taxon>Rhabditina</taxon>
        <taxon>Rhabditomorpha</taxon>
        <taxon>Rhabditoidea</taxon>
        <taxon>Rhabditidae</taxon>
        <taxon>Peloderinae</taxon>
        <taxon>Caenorhabditis</taxon>
    </lineage>
</organism>
<dbReference type="GeneID" id="78777257"/>
<evidence type="ECO:0008006" key="3">
    <source>
        <dbReference type="Google" id="ProtNLM"/>
    </source>
</evidence>
<dbReference type="Proteomes" id="UP000483820">
    <property type="component" value="Chromosome V"/>
</dbReference>
<protein>
    <recommendedName>
        <fullName evidence="3">F-box domain-containing protein</fullName>
    </recommendedName>
</protein>
<sequence length="174" mass="20393">MNTTPFPLLFLPEKSLILTLQCMESHELIAVSILSKTMQKLTLSVIPQAQKSFITFFNYTEIMIGFGLTNFIKFIFYDDKAPKYIYVEIWKDTEHHRLQWFNHRISTQQWIKHVFKVTKVNTVTDIRFVENCERFTADIVRSILPTGNATCIDSKLPHDKCEVVTYNFGRFIAC</sequence>
<accession>A0A6A5GK07</accession>
<dbReference type="RefSeq" id="XP_053583221.1">
    <property type="nucleotide sequence ID" value="XM_053734308.1"/>
</dbReference>
<comment type="caution">
    <text evidence="1">The sequence shown here is derived from an EMBL/GenBank/DDBJ whole genome shotgun (WGS) entry which is preliminary data.</text>
</comment>
<name>A0A6A5GK07_CAERE</name>
<evidence type="ECO:0000313" key="1">
    <source>
        <dbReference type="EMBL" id="KAF1754936.1"/>
    </source>
</evidence>
<evidence type="ECO:0000313" key="2">
    <source>
        <dbReference type="Proteomes" id="UP000483820"/>
    </source>
</evidence>
<dbReference type="PANTHER" id="PTHR22899">
    <property type="entry name" value="CYCLIN-RELATED F-BOX FAMILY"/>
    <property type="match status" value="1"/>
</dbReference>
<dbReference type="CTD" id="78777257"/>